<evidence type="ECO:0000259" key="1">
    <source>
        <dbReference type="PROSITE" id="PS51154"/>
    </source>
</evidence>
<keyword evidence="3" id="KW-1185">Reference proteome</keyword>
<name>A0A1T4NMC6_9FIRM</name>
<dbReference type="Gene3D" id="3.40.220.10">
    <property type="entry name" value="Leucine Aminopeptidase, subunit E, domain 1"/>
    <property type="match status" value="1"/>
</dbReference>
<dbReference type="Proteomes" id="UP000189933">
    <property type="component" value="Unassembled WGS sequence"/>
</dbReference>
<organism evidence="2 3">
    <name type="scientific">Carboxydocella sporoproducens DSM 16521</name>
    <dbReference type="NCBI Taxonomy" id="1121270"/>
    <lineage>
        <taxon>Bacteria</taxon>
        <taxon>Bacillati</taxon>
        <taxon>Bacillota</taxon>
        <taxon>Clostridia</taxon>
        <taxon>Eubacteriales</taxon>
        <taxon>Clostridiales Family XVI. Incertae Sedis</taxon>
        <taxon>Carboxydocella</taxon>
    </lineage>
</organism>
<dbReference type="SMART" id="SM00506">
    <property type="entry name" value="A1pp"/>
    <property type="match status" value="1"/>
</dbReference>
<dbReference type="PANTHER" id="PTHR11106:SF27">
    <property type="entry name" value="MACRO DOMAIN-CONTAINING PROTEIN"/>
    <property type="match status" value="1"/>
</dbReference>
<dbReference type="InterPro" id="IPR043472">
    <property type="entry name" value="Macro_dom-like"/>
</dbReference>
<dbReference type="RefSeq" id="WP_078665061.1">
    <property type="nucleotide sequence ID" value="NZ_FUXM01000007.1"/>
</dbReference>
<evidence type="ECO:0000313" key="2">
    <source>
        <dbReference type="EMBL" id="SJZ80313.1"/>
    </source>
</evidence>
<dbReference type="CDD" id="cd02908">
    <property type="entry name" value="Macro_OAADPr_deacetylase"/>
    <property type="match status" value="1"/>
</dbReference>
<reference evidence="3" key="1">
    <citation type="submission" date="2017-02" db="EMBL/GenBank/DDBJ databases">
        <authorList>
            <person name="Varghese N."/>
            <person name="Submissions S."/>
        </authorList>
    </citation>
    <scope>NUCLEOTIDE SEQUENCE [LARGE SCALE GENOMIC DNA]</scope>
    <source>
        <strain evidence="3">DSM 16521</strain>
    </source>
</reference>
<dbReference type="OrthoDB" id="6194521at2"/>
<protein>
    <submittedName>
        <fullName evidence="2">O-acetyl-ADP-ribose deacetylase (Regulator of RNase III), contains Macro domain</fullName>
    </submittedName>
</protein>
<feature type="domain" description="Macro" evidence="1">
    <location>
        <begin position="1"/>
        <end position="180"/>
    </location>
</feature>
<accession>A0A1T4NMC6</accession>
<gene>
    <name evidence="2" type="ORF">SAMN02745885_00973</name>
</gene>
<sequence length="181" mass="19175">MERIINGIRLRLIQGDITQQHVDAIVNAANNALAGGGGVDGAIHRAGGPQIMAECQAIRTQRGPLPTGEAVITTGGKLPARYVIHTVGPIWQGGKAGEAQLLAKAYQSSLRLAEERGVSTIAFPSISTGAYGYPVAEAARVALGTVITFLEKATTLKEVRFVLFKSRDLATYQEALQELLP</sequence>
<dbReference type="PANTHER" id="PTHR11106">
    <property type="entry name" value="GANGLIOSIDE INDUCED DIFFERENTIATION ASSOCIATED PROTEIN 2-RELATED"/>
    <property type="match status" value="1"/>
</dbReference>
<dbReference type="PROSITE" id="PS51154">
    <property type="entry name" value="MACRO"/>
    <property type="match status" value="1"/>
</dbReference>
<dbReference type="Pfam" id="PF01661">
    <property type="entry name" value="Macro"/>
    <property type="match status" value="1"/>
</dbReference>
<dbReference type="SUPFAM" id="SSF52949">
    <property type="entry name" value="Macro domain-like"/>
    <property type="match status" value="1"/>
</dbReference>
<evidence type="ECO:0000313" key="3">
    <source>
        <dbReference type="Proteomes" id="UP000189933"/>
    </source>
</evidence>
<dbReference type="AlphaFoldDB" id="A0A1T4NMC6"/>
<proteinExistence type="predicted"/>
<dbReference type="NCBIfam" id="NF001664">
    <property type="entry name" value="PRK00431.1-6"/>
    <property type="match status" value="1"/>
</dbReference>
<dbReference type="EMBL" id="FUXM01000007">
    <property type="protein sequence ID" value="SJZ80313.1"/>
    <property type="molecule type" value="Genomic_DNA"/>
</dbReference>
<dbReference type="InterPro" id="IPR002589">
    <property type="entry name" value="Macro_dom"/>
</dbReference>